<proteinExistence type="predicted"/>
<dbReference type="OrthoDB" id="650045at2759"/>
<dbReference type="Proteomes" id="UP000019116">
    <property type="component" value="Chromosome 6D"/>
</dbReference>
<dbReference type="Pfam" id="PF12937">
    <property type="entry name" value="F-box-like"/>
    <property type="match status" value="1"/>
</dbReference>
<dbReference type="InterPro" id="IPR056592">
    <property type="entry name" value="Beta-prop_At3g26010-like"/>
</dbReference>
<protein>
    <recommendedName>
        <fullName evidence="1">F-box domain-containing protein</fullName>
    </recommendedName>
</protein>
<dbReference type="InterPro" id="IPR001810">
    <property type="entry name" value="F-box_dom"/>
</dbReference>
<evidence type="ECO:0000313" key="2">
    <source>
        <dbReference type="EnsemblPlants" id="TraesCS6D02G398500.1.cds1"/>
    </source>
</evidence>
<dbReference type="RefSeq" id="XP_044421916.1">
    <property type="nucleotide sequence ID" value="XM_044565981.1"/>
</dbReference>
<sequence>MARRSSRKTKLQTVLTDLPDALIVEILSRLPLKSLCCCKCVDTHWYCLISHPEHLKKLPQTLSGFFFDTEDIGRCPKVARHFANIGEPPQIDPSFPFLPPEFELVRLEDCCDGLLLCCSSQHPFRRLVCNPATERWVVLPALPADSSCVAQEDTFHLVFDRDVSSHFHVFQIVLKDWRRVAGINMYSSGTGSWNFMESGWDSDSTICDRCVFHQGMLHFVSAQSTVVSVDVEGKKWRAISVPEGVERSELGFLARSQGHLHYMVHTGIRQEVSIWCLEKYDSDEWTLKHRVSNNKLLNARGKVYYYEYYIISCHPDRSLICYANHRDKTLMAYDIDREEACVLCTFGRGDLISCFPYVPLLSDSSVPLVVSCSSVL</sequence>
<dbReference type="EnsemblPlants" id="TraesCS6D02G398500.1">
    <property type="protein sequence ID" value="TraesCS6D02G398500.1.cds1"/>
    <property type="gene ID" value="TraesCS6D02G398500"/>
</dbReference>
<dbReference type="Gramene" id="TraesCS6D03G0912800.1">
    <property type="protein sequence ID" value="TraesCS6D03G0912800.1.CDS1"/>
    <property type="gene ID" value="TraesCS6D03G0912800"/>
</dbReference>
<feature type="domain" description="F-box" evidence="1">
    <location>
        <begin position="12"/>
        <end position="58"/>
    </location>
</feature>
<dbReference type="Gramene" id="TraesCS6D02G398500.1">
    <property type="protein sequence ID" value="TraesCS6D02G398500.1.cds1"/>
    <property type="gene ID" value="TraesCS6D02G398500"/>
</dbReference>
<accession>A0A3B6QPR0</accession>
<dbReference type="Pfam" id="PF24750">
    <property type="entry name" value="b-prop_At3g26010-like"/>
    <property type="match status" value="1"/>
</dbReference>
<keyword evidence="3" id="KW-1185">Reference proteome</keyword>
<evidence type="ECO:0000259" key="1">
    <source>
        <dbReference type="PROSITE" id="PS50181"/>
    </source>
</evidence>
<reference evidence="2" key="1">
    <citation type="submission" date="2018-08" db="EMBL/GenBank/DDBJ databases">
        <authorList>
            <person name="Rossello M."/>
        </authorList>
    </citation>
    <scope>NUCLEOTIDE SEQUENCE [LARGE SCALE GENOMIC DNA]</scope>
    <source>
        <strain evidence="2">cv. Chinese Spring</strain>
    </source>
</reference>
<evidence type="ECO:0000313" key="3">
    <source>
        <dbReference type="Proteomes" id="UP000019116"/>
    </source>
</evidence>
<dbReference type="PANTHER" id="PTHR35546:SF50">
    <property type="entry name" value="F-BOX DOMAIN-CONTAINING PROTEIN"/>
    <property type="match status" value="1"/>
</dbReference>
<dbReference type="InterPro" id="IPR055290">
    <property type="entry name" value="At3g26010-like"/>
</dbReference>
<dbReference type="SUPFAM" id="SSF81383">
    <property type="entry name" value="F-box domain"/>
    <property type="match status" value="1"/>
</dbReference>
<dbReference type="InterPro" id="IPR036047">
    <property type="entry name" value="F-box-like_dom_sf"/>
</dbReference>
<dbReference type="SMR" id="A0A3B6QPR0"/>
<dbReference type="SMART" id="SM00256">
    <property type="entry name" value="FBOX"/>
    <property type="match status" value="1"/>
</dbReference>
<organism evidence="2">
    <name type="scientific">Triticum aestivum</name>
    <name type="common">Wheat</name>
    <dbReference type="NCBI Taxonomy" id="4565"/>
    <lineage>
        <taxon>Eukaryota</taxon>
        <taxon>Viridiplantae</taxon>
        <taxon>Streptophyta</taxon>
        <taxon>Embryophyta</taxon>
        <taxon>Tracheophyta</taxon>
        <taxon>Spermatophyta</taxon>
        <taxon>Magnoliopsida</taxon>
        <taxon>Liliopsida</taxon>
        <taxon>Poales</taxon>
        <taxon>Poaceae</taxon>
        <taxon>BOP clade</taxon>
        <taxon>Pooideae</taxon>
        <taxon>Triticodae</taxon>
        <taxon>Triticeae</taxon>
        <taxon>Triticinae</taxon>
        <taxon>Triticum</taxon>
    </lineage>
</organism>
<dbReference type="OMA" id="DGEFMSS"/>
<gene>
    <name evidence="2" type="primary">LOC123146334</name>
</gene>
<name>A0A3B6QPR0_WHEAT</name>
<dbReference type="PANTHER" id="PTHR35546">
    <property type="entry name" value="F-BOX PROTEIN INTERACTION DOMAIN PROTEIN-RELATED"/>
    <property type="match status" value="1"/>
</dbReference>
<dbReference type="AlphaFoldDB" id="A0A3B6QPR0"/>
<dbReference type="Gramene" id="TraesLDM6D03G03801110.1">
    <property type="protein sequence ID" value="TraesLDM6D03G03801110.1.CDS1"/>
    <property type="gene ID" value="TraesLDM6D03G03801110"/>
</dbReference>
<dbReference type="GeneID" id="123146334"/>
<dbReference type="Gene3D" id="1.20.1280.50">
    <property type="match status" value="1"/>
</dbReference>
<dbReference type="RefSeq" id="XP_044421917.1">
    <property type="nucleotide sequence ID" value="XM_044565982.1"/>
</dbReference>
<dbReference type="NCBIfam" id="TIGR01640">
    <property type="entry name" value="F_box_assoc_1"/>
    <property type="match status" value="1"/>
</dbReference>
<reference evidence="2" key="2">
    <citation type="submission" date="2018-10" db="UniProtKB">
        <authorList>
            <consortium name="EnsemblPlants"/>
        </authorList>
    </citation>
    <scope>IDENTIFICATION</scope>
</reference>
<dbReference type="InterPro" id="IPR017451">
    <property type="entry name" value="F-box-assoc_interact_dom"/>
</dbReference>
<dbReference type="PROSITE" id="PS50181">
    <property type="entry name" value="FBOX"/>
    <property type="match status" value="1"/>
</dbReference>
<dbReference type="STRING" id="4565.A0A3B6QPR0"/>